<dbReference type="Proteomes" id="UP000034164">
    <property type="component" value="Unassembled WGS sequence"/>
</dbReference>
<dbReference type="AlphaFoldDB" id="A0A0G2HQW2"/>
<name>A0A0G2HQW2_9EURO</name>
<dbReference type="OrthoDB" id="2219495at2759"/>
<dbReference type="VEuPathDB" id="FungiDB:EMCG_04851"/>
<protein>
    <submittedName>
        <fullName evidence="1">Uncharacterized protein</fullName>
    </submittedName>
</protein>
<sequence length="90" mass="9746">MEPAGQDFMICAHLVLKTLHLATGGSLHGLKYMPIIDKYINWSVDGILSGVMVDRWPWDSEGSDGACMVYAPAKEADLQLIVGNGGQLDI</sequence>
<gene>
    <name evidence="1" type="ORF">EMCG_04851</name>
</gene>
<proteinExistence type="predicted"/>
<reference evidence="2" key="1">
    <citation type="journal article" date="2015" name="PLoS Genet.">
        <title>The dynamic genome and transcriptome of the human fungal pathogen Blastomyces and close relative Emmonsia.</title>
        <authorList>
            <person name="Munoz J.F."/>
            <person name="Gauthier G.M."/>
            <person name="Desjardins C.A."/>
            <person name="Gallo J.E."/>
            <person name="Holder J."/>
            <person name="Sullivan T.D."/>
            <person name="Marty A.J."/>
            <person name="Carmen J.C."/>
            <person name="Chen Z."/>
            <person name="Ding L."/>
            <person name="Gujja S."/>
            <person name="Magrini V."/>
            <person name="Misas E."/>
            <person name="Mitreva M."/>
            <person name="Priest M."/>
            <person name="Saif S."/>
            <person name="Whiston E.A."/>
            <person name="Young S."/>
            <person name="Zeng Q."/>
            <person name="Goldman W.E."/>
            <person name="Mardis E.R."/>
            <person name="Taylor J.W."/>
            <person name="McEwen J.G."/>
            <person name="Clay O.K."/>
            <person name="Klein B.S."/>
            <person name="Cuomo C.A."/>
        </authorList>
    </citation>
    <scope>NUCLEOTIDE SEQUENCE [LARGE SCALE GENOMIC DNA]</scope>
    <source>
        <strain evidence="2">UAMH 3008</strain>
    </source>
</reference>
<dbReference type="InterPro" id="IPR036188">
    <property type="entry name" value="FAD/NAD-bd_sf"/>
</dbReference>
<evidence type="ECO:0000313" key="1">
    <source>
        <dbReference type="EMBL" id="KKZ60487.1"/>
    </source>
</evidence>
<evidence type="ECO:0000313" key="2">
    <source>
        <dbReference type="Proteomes" id="UP000034164"/>
    </source>
</evidence>
<accession>A0A0G2HQW2</accession>
<dbReference type="Gene3D" id="3.50.50.60">
    <property type="entry name" value="FAD/NAD(P)-binding domain"/>
    <property type="match status" value="1"/>
</dbReference>
<comment type="caution">
    <text evidence="1">The sequence shown here is derived from an EMBL/GenBank/DDBJ whole genome shotgun (WGS) entry which is preliminary data.</text>
</comment>
<dbReference type="EMBL" id="LCZI01001535">
    <property type="protein sequence ID" value="KKZ60487.1"/>
    <property type="molecule type" value="Genomic_DNA"/>
</dbReference>
<organism evidence="1 2">
    <name type="scientific">[Emmonsia] crescens</name>
    <dbReference type="NCBI Taxonomy" id="73230"/>
    <lineage>
        <taxon>Eukaryota</taxon>
        <taxon>Fungi</taxon>
        <taxon>Dikarya</taxon>
        <taxon>Ascomycota</taxon>
        <taxon>Pezizomycotina</taxon>
        <taxon>Eurotiomycetes</taxon>
        <taxon>Eurotiomycetidae</taxon>
        <taxon>Onygenales</taxon>
        <taxon>Ajellomycetaceae</taxon>
        <taxon>Emergomyces</taxon>
    </lineage>
</organism>